<accession>K8EQH6</accession>
<dbReference type="GeneID" id="19011299"/>
<organism evidence="2 3">
    <name type="scientific">Bathycoccus prasinos</name>
    <dbReference type="NCBI Taxonomy" id="41875"/>
    <lineage>
        <taxon>Eukaryota</taxon>
        <taxon>Viridiplantae</taxon>
        <taxon>Chlorophyta</taxon>
        <taxon>Mamiellophyceae</taxon>
        <taxon>Mamiellales</taxon>
        <taxon>Bathycoccaceae</taxon>
        <taxon>Bathycoccus</taxon>
    </lineage>
</organism>
<dbReference type="EMBL" id="FO082263">
    <property type="protein sequence ID" value="CCO20301.1"/>
    <property type="molecule type" value="Genomic_DNA"/>
</dbReference>
<gene>
    <name evidence="2" type="ordered locus">Bathy16g02360</name>
</gene>
<evidence type="ECO:0000256" key="1">
    <source>
        <dbReference type="SAM" id="MobiDB-lite"/>
    </source>
</evidence>
<evidence type="ECO:0000313" key="3">
    <source>
        <dbReference type="Proteomes" id="UP000198341"/>
    </source>
</evidence>
<proteinExistence type="predicted"/>
<dbReference type="KEGG" id="bpg:Bathy16g02360"/>
<dbReference type="AlphaFoldDB" id="K8EQH6"/>
<protein>
    <submittedName>
        <fullName evidence="2">Uncharacterized protein</fullName>
    </submittedName>
</protein>
<evidence type="ECO:0000313" key="2">
    <source>
        <dbReference type="EMBL" id="CCO20301.1"/>
    </source>
</evidence>
<dbReference type="RefSeq" id="XP_007508684.1">
    <property type="nucleotide sequence ID" value="XM_007508622.1"/>
</dbReference>
<sequence length="206" mass="22459">MDRGKLSLISTPSTSSSFTTTTTTRRHFRRHFRRRDEGFKCIYASSLSPKIVVVAEGEQTTTTSKTTTSKYEVTEKVKIGSKRQVQLDVRSGRLYAQALEKTATLKVNGNVCFPGVAYVIKPEGALCEIGSQGEDEVGIFNVSLENANTNATASADAMSEMLAKSFEMTASKEVQNALKVEKVIAAKKLAIHTKDMDLPPPSSSSR</sequence>
<feature type="compositionally biased region" description="Low complexity" evidence="1">
    <location>
        <begin position="13"/>
        <end position="22"/>
    </location>
</feature>
<feature type="region of interest" description="Disordered" evidence="1">
    <location>
        <begin position="1"/>
        <end position="22"/>
    </location>
</feature>
<keyword evidence="3" id="KW-1185">Reference proteome</keyword>
<reference evidence="2 3" key="1">
    <citation type="submission" date="2011-10" db="EMBL/GenBank/DDBJ databases">
        <authorList>
            <person name="Genoscope - CEA"/>
        </authorList>
    </citation>
    <scope>NUCLEOTIDE SEQUENCE [LARGE SCALE GENOMIC DNA]</scope>
    <source>
        <strain evidence="2 3">RCC 1105</strain>
    </source>
</reference>
<dbReference type="Proteomes" id="UP000198341">
    <property type="component" value="Chromosome 16"/>
</dbReference>
<name>K8EQH6_9CHLO</name>